<comment type="subcellular location">
    <subcellularLocation>
        <location evidence="1">Membrane</location>
        <topology evidence="1">Multi-pass membrane protein</topology>
    </subcellularLocation>
</comment>
<name>A0A3E0IP62_9STAP</name>
<dbReference type="PANTHER" id="PTHR43077">
    <property type="entry name" value="TRANSPORT PERMEASE YVFS-RELATED"/>
    <property type="match status" value="1"/>
</dbReference>
<dbReference type="GO" id="GO:0043190">
    <property type="term" value="C:ATP-binding cassette (ABC) transporter complex"/>
    <property type="evidence" value="ECO:0007669"/>
    <property type="project" value="InterPro"/>
</dbReference>
<accession>A0A3E0IP62</accession>
<dbReference type="Pfam" id="PF12698">
    <property type="entry name" value="ABC2_membrane_3"/>
    <property type="match status" value="1"/>
</dbReference>
<keyword evidence="2 5" id="KW-0812">Transmembrane</keyword>
<dbReference type="OrthoDB" id="63188at2"/>
<evidence type="ECO:0000259" key="6">
    <source>
        <dbReference type="Pfam" id="PF12698"/>
    </source>
</evidence>
<feature type="transmembrane region" description="Helical" evidence="5">
    <location>
        <begin position="20"/>
        <end position="40"/>
    </location>
</feature>
<dbReference type="Proteomes" id="UP000256562">
    <property type="component" value="Unassembled WGS sequence"/>
</dbReference>
<evidence type="ECO:0000256" key="4">
    <source>
        <dbReference type="ARBA" id="ARBA00023136"/>
    </source>
</evidence>
<comment type="caution">
    <text evidence="7">The sequence shown here is derived from an EMBL/GenBank/DDBJ whole genome shotgun (WGS) entry which is preliminary data.</text>
</comment>
<dbReference type="PANTHER" id="PTHR43077:SF11">
    <property type="entry name" value="TRANSPORT PERMEASE YVFS-RELATED"/>
    <property type="match status" value="1"/>
</dbReference>
<dbReference type="InterPro" id="IPR000412">
    <property type="entry name" value="ABC_2_transport"/>
</dbReference>
<gene>
    <name evidence="7" type="ORF">DOS83_07335</name>
</gene>
<evidence type="ECO:0000256" key="1">
    <source>
        <dbReference type="ARBA" id="ARBA00004141"/>
    </source>
</evidence>
<feature type="domain" description="ABC-2 type transporter transmembrane" evidence="6">
    <location>
        <begin position="40"/>
        <end position="235"/>
    </location>
</feature>
<evidence type="ECO:0000313" key="8">
    <source>
        <dbReference type="Proteomes" id="UP000256562"/>
    </source>
</evidence>
<keyword evidence="4 5" id="KW-0472">Membrane</keyword>
<reference evidence="7 8" key="1">
    <citation type="journal article" date="2018" name="Vet. Microbiol.">
        <title>Characterisation of Staphylococcus felis isolated from cats using whole genome sequencing.</title>
        <authorList>
            <person name="Worthing K."/>
            <person name="Pang S."/>
            <person name="Trott D.J."/>
            <person name="Abraham S."/>
            <person name="Coombs G.W."/>
            <person name="Jordan D."/>
            <person name="McIntyre L."/>
            <person name="Davies M.R."/>
            <person name="Norris J."/>
        </authorList>
    </citation>
    <scope>NUCLEOTIDE SEQUENCE [LARGE SCALE GENOMIC DNA]</scope>
    <source>
        <strain evidence="7 8">F9</strain>
    </source>
</reference>
<keyword evidence="3 5" id="KW-1133">Transmembrane helix</keyword>
<dbReference type="InterPro" id="IPR013525">
    <property type="entry name" value="ABC2_TM"/>
</dbReference>
<organism evidence="7 8">
    <name type="scientific">Staphylococcus felis</name>
    <dbReference type="NCBI Taxonomy" id="46127"/>
    <lineage>
        <taxon>Bacteria</taxon>
        <taxon>Bacillati</taxon>
        <taxon>Bacillota</taxon>
        <taxon>Bacilli</taxon>
        <taxon>Bacillales</taxon>
        <taxon>Staphylococcaceae</taxon>
        <taxon>Staphylococcus</taxon>
    </lineage>
</organism>
<feature type="transmembrane region" description="Helical" evidence="5">
    <location>
        <begin position="52"/>
        <end position="74"/>
    </location>
</feature>
<dbReference type="PIRSF" id="PIRSF006648">
    <property type="entry name" value="DrrB"/>
    <property type="match status" value="1"/>
</dbReference>
<protein>
    <submittedName>
        <fullName evidence="7">ABC transporter permease</fullName>
    </submittedName>
</protein>
<evidence type="ECO:0000313" key="7">
    <source>
        <dbReference type="EMBL" id="REH94626.1"/>
    </source>
</evidence>
<evidence type="ECO:0000256" key="2">
    <source>
        <dbReference type="ARBA" id="ARBA00022692"/>
    </source>
</evidence>
<feature type="transmembrane region" description="Helical" evidence="5">
    <location>
        <begin position="164"/>
        <end position="182"/>
    </location>
</feature>
<feature type="transmembrane region" description="Helical" evidence="5">
    <location>
        <begin position="131"/>
        <end position="152"/>
    </location>
</feature>
<dbReference type="InterPro" id="IPR051328">
    <property type="entry name" value="T7SS_ABC-Transporter"/>
</dbReference>
<proteinExistence type="predicted"/>
<evidence type="ECO:0000256" key="3">
    <source>
        <dbReference type="ARBA" id="ARBA00022989"/>
    </source>
</evidence>
<feature type="transmembrane region" description="Helical" evidence="5">
    <location>
        <begin position="94"/>
        <end position="119"/>
    </location>
</feature>
<dbReference type="RefSeq" id="WP_116094487.1">
    <property type="nucleotide sequence ID" value="NZ_QKXN01000112.1"/>
</dbReference>
<feature type="transmembrane region" description="Helical" evidence="5">
    <location>
        <begin position="212"/>
        <end position="236"/>
    </location>
</feature>
<dbReference type="AlphaFoldDB" id="A0A3E0IP62"/>
<dbReference type="GO" id="GO:0140359">
    <property type="term" value="F:ABC-type transporter activity"/>
    <property type="evidence" value="ECO:0007669"/>
    <property type="project" value="InterPro"/>
</dbReference>
<dbReference type="EMBL" id="QKXQ01000343">
    <property type="protein sequence ID" value="REH94626.1"/>
    <property type="molecule type" value="Genomic_DNA"/>
</dbReference>
<evidence type="ECO:0000256" key="5">
    <source>
        <dbReference type="SAM" id="Phobius"/>
    </source>
</evidence>
<sequence>MIWNYLLIEIKLMLRYKTRLALSILLPLAFYLLFTSIIDVPQQEKAEFNKMYMYSMTTFSLTSFCLFSFPLEIIDERKRGWYKNLIRTPLKKSYYITVKILKVMIQFAIAIIIIFTVAALFKNVHMPYLEWIVSGLLLWIGASLFLTMGSLLSQLNDLQKASGIGNILYIVLAVMGGLWMPIDQFPDWMRPISDVMPTYHLKRLAIEGSENLLATTTSLSILMLYSMVFLCITLYIHKRRDVVS</sequence>